<accession>A0A1I4QFP2</accession>
<dbReference type="GO" id="GO:0042597">
    <property type="term" value="C:periplasmic space"/>
    <property type="evidence" value="ECO:0007669"/>
    <property type="project" value="UniProtKB-SubCell"/>
</dbReference>
<keyword evidence="9" id="KW-1185">Reference proteome</keyword>
<dbReference type="InterPro" id="IPR007055">
    <property type="entry name" value="BON_dom"/>
</dbReference>
<evidence type="ECO:0000256" key="6">
    <source>
        <dbReference type="SAM" id="Phobius"/>
    </source>
</evidence>
<keyword evidence="3" id="KW-0677">Repeat</keyword>
<dbReference type="SMART" id="SM00749">
    <property type="entry name" value="BON"/>
    <property type="match status" value="1"/>
</dbReference>
<dbReference type="Proteomes" id="UP000199611">
    <property type="component" value="Unassembled WGS sequence"/>
</dbReference>
<sequence>MKRPSSIGWFVVVVVIASLLVGCRTPAGRTPGEVVDDATITTAVKAKLFRDPYLSGFAISVTTFKGEVTLTGAVDNQYQKDRATAVARSVPGVVRVHNLLKIK</sequence>
<evidence type="ECO:0000256" key="3">
    <source>
        <dbReference type="ARBA" id="ARBA00022737"/>
    </source>
</evidence>
<dbReference type="OrthoDB" id="7360581at2"/>
<proteinExistence type="predicted"/>
<dbReference type="STRING" id="39841.SAMN05660836_00016"/>
<evidence type="ECO:0000259" key="7">
    <source>
        <dbReference type="PROSITE" id="PS50914"/>
    </source>
</evidence>
<reference evidence="8 9" key="1">
    <citation type="submission" date="2016-10" db="EMBL/GenBank/DDBJ databases">
        <authorList>
            <person name="de Groot N.N."/>
        </authorList>
    </citation>
    <scope>NUCLEOTIDE SEQUENCE [LARGE SCALE GENOMIC DNA]</scope>
    <source>
        <strain evidence="8 9">DSM 9990</strain>
    </source>
</reference>
<dbReference type="InterPro" id="IPR014004">
    <property type="entry name" value="Transpt-assoc_nodulatn_dom_bac"/>
</dbReference>
<protein>
    <recommendedName>
        <fullName evidence="5">Osmotically-inducible protein Y</fullName>
    </recommendedName>
</protein>
<evidence type="ECO:0000256" key="4">
    <source>
        <dbReference type="ARBA" id="ARBA00022764"/>
    </source>
</evidence>
<dbReference type="Gene3D" id="3.30.1340.30">
    <property type="match status" value="1"/>
</dbReference>
<keyword evidence="4" id="KW-0574">Periplasm</keyword>
<evidence type="ECO:0000256" key="2">
    <source>
        <dbReference type="ARBA" id="ARBA00022729"/>
    </source>
</evidence>
<dbReference type="RefSeq" id="WP_093392443.1">
    <property type="nucleotide sequence ID" value="NZ_FOUU01000001.1"/>
</dbReference>
<dbReference type="PROSITE" id="PS51257">
    <property type="entry name" value="PROKAR_LIPOPROTEIN"/>
    <property type="match status" value="1"/>
</dbReference>
<dbReference type="FunFam" id="3.30.1340.30:FF:000001">
    <property type="entry name" value="Molecular chaperone OsmY"/>
    <property type="match status" value="1"/>
</dbReference>
<dbReference type="PROSITE" id="PS50914">
    <property type="entry name" value="BON"/>
    <property type="match status" value="1"/>
</dbReference>
<keyword evidence="6" id="KW-0812">Transmembrane</keyword>
<name>A0A1I4QFP2_9BACT</name>
<dbReference type="EMBL" id="FOUU01000001">
    <property type="protein sequence ID" value="SFM38942.1"/>
    <property type="molecule type" value="Genomic_DNA"/>
</dbReference>
<comment type="subcellular location">
    <subcellularLocation>
        <location evidence="1">Periplasm</location>
    </subcellularLocation>
</comment>
<dbReference type="PANTHER" id="PTHR34606">
    <property type="entry name" value="BON DOMAIN-CONTAINING PROTEIN"/>
    <property type="match status" value="1"/>
</dbReference>
<dbReference type="InterPro" id="IPR051686">
    <property type="entry name" value="Lipoprotein_DolP"/>
</dbReference>
<organism evidence="8 9">
    <name type="scientific">Thermodesulforhabdus norvegica</name>
    <dbReference type="NCBI Taxonomy" id="39841"/>
    <lineage>
        <taxon>Bacteria</taxon>
        <taxon>Pseudomonadati</taxon>
        <taxon>Thermodesulfobacteriota</taxon>
        <taxon>Syntrophobacteria</taxon>
        <taxon>Syntrophobacterales</taxon>
        <taxon>Thermodesulforhabdaceae</taxon>
        <taxon>Thermodesulforhabdus</taxon>
    </lineage>
</organism>
<evidence type="ECO:0000256" key="5">
    <source>
        <dbReference type="ARBA" id="ARBA00070588"/>
    </source>
</evidence>
<dbReference type="Pfam" id="PF04972">
    <property type="entry name" value="BON"/>
    <property type="match status" value="1"/>
</dbReference>
<evidence type="ECO:0000313" key="8">
    <source>
        <dbReference type="EMBL" id="SFM38942.1"/>
    </source>
</evidence>
<gene>
    <name evidence="8" type="ORF">SAMN05660836_00016</name>
</gene>
<feature type="domain" description="BON" evidence="7">
    <location>
        <begin position="36"/>
        <end position="103"/>
    </location>
</feature>
<dbReference type="PANTHER" id="PTHR34606:SF15">
    <property type="entry name" value="BON DOMAIN-CONTAINING PROTEIN"/>
    <property type="match status" value="1"/>
</dbReference>
<feature type="transmembrane region" description="Helical" evidence="6">
    <location>
        <begin position="6"/>
        <end position="23"/>
    </location>
</feature>
<keyword evidence="6" id="KW-1133">Transmembrane helix</keyword>
<keyword evidence="6" id="KW-0472">Membrane</keyword>
<keyword evidence="2" id="KW-0732">Signal</keyword>
<evidence type="ECO:0000256" key="1">
    <source>
        <dbReference type="ARBA" id="ARBA00004418"/>
    </source>
</evidence>
<evidence type="ECO:0000313" key="9">
    <source>
        <dbReference type="Proteomes" id="UP000199611"/>
    </source>
</evidence>
<dbReference type="AlphaFoldDB" id="A0A1I4QFP2"/>